<proteinExistence type="predicted"/>
<dbReference type="SUPFAM" id="SSF53474">
    <property type="entry name" value="alpha/beta-Hydrolases"/>
    <property type="match status" value="1"/>
</dbReference>
<feature type="domain" description="Alpha/beta hydrolase fold-3" evidence="2">
    <location>
        <begin position="73"/>
        <end position="275"/>
    </location>
</feature>
<dbReference type="Gene3D" id="3.40.50.1820">
    <property type="entry name" value="alpha/beta hydrolase"/>
    <property type="match status" value="1"/>
</dbReference>
<gene>
    <name evidence="3" type="ORF">DXC51_07265</name>
</gene>
<evidence type="ECO:0000313" key="4">
    <source>
        <dbReference type="Proteomes" id="UP000260812"/>
    </source>
</evidence>
<dbReference type="Pfam" id="PF07859">
    <property type="entry name" value="Abhydrolase_3"/>
    <property type="match status" value="1"/>
</dbReference>
<accession>A0A3E3I7I0</accession>
<comment type="caution">
    <text evidence="3">The sequence shown here is derived from an EMBL/GenBank/DDBJ whole genome shotgun (WGS) entry which is preliminary data.</text>
</comment>
<keyword evidence="1 3" id="KW-0378">Hydrolase</keyword>
<evidence type="ECO:0000256" key="1">
    <source>
        <dbReference type="ARBA" id="ARBA00022801"/>
    </source>
</evidence>
<dbReference type="InterPro" id="IPR050300">
    <property type="entry name" value="GDXG_lipolytic_enzyme"/>
</dbReference>
<dbReference type="PANTHER" id="PTHR48081">
    <property type="entry name" value="AB HYDROLASE SUPERFAMILY PROTEIN C4A8.06C"/>
    <property type="match status" value="1"/>
</dbReference>
<dbReference type="AlphaFoldDB" id="A0A3E3I7I0"/>
<dbReference type="Proteomes" id="UP000260812">
    <property type="component" value="Unassembled WGS sequence"/>
</dbReference>
<sequence>MPSSEYLYFAEKFRTSPFDNPRRIGYARLRQLQEERITSEDAGCPGVLQHKTRIGNLQAEWLVPEGCPGNKAMVYIHGGGWSLGSIRQTRIFLAPMAKKIGFAAVHFNYRLMPEHPFPAGMDDCYSFYLGLLEKGWRAQNLALAGESAGANLALALLLRLKEEELPMPAAAVLMSPITFMDTMEGSHTEMVDFDYILAEDSFIISDVAELYAPGRDKTHPWLSPLYGDLLGLPPMQLYVGTDELLFDDAIRFYRKSRRAGNQVELIVGDHMPHSWPIFIGDFPEAEAAVLKMGDFLRLYLPEEEQRLMSACDTKGKDRGACDGNK</sequence>
<evidence type="ECO:0000259" key="2">
    <source>
        <dbReference type="Pfam" id="PF07859"/>
    </source>
</evidence>
<dbReference type="EMBL" id="QVLV01000004">
    <property type="protein sequence ID" value="RGE62402.1"/>
    <property type="molecule type" value="Genomic_DNA"/>
</dbReference>
<dbReference type="InterPro" id="IPR029058">
    <property type="entry name" value="AB_hydrolase_fold"/>
</dbReference>
<dbReference type="PANTHER" id="PTHR48081:SF8">
    <property type="entry name" value="ALPHA_BETA HYDROLASE FOLD-3 DOMAIN-CONTAINING PROTEIN-RELATED"/>
    <property type="match status" value="1"/>
</dbReference>
<evidence type="ECO:0000313" key="3">
    <source>
        <dbReference type="EMBL" id="RGE62402.1"/>
    </source>
</evidence>
<dbReference type="RefSeq" id="WP_117544189.1">
    <property type="nucleotide sequence ID" value="NZ_JBKUNB010000018.1"/>
</dbReference>
<reference evidence="3" key="1">
    <citation type="submission" date="2018-08" db="EMBL/GenBank/DDBJ databases">
        <title>A genome reference for cultivated species of the human gut microbiota.</title>
        <authorList>
            <person name="Zou Y."/>
            <person name="Xue W."/>
            <person name="Luo G."/>
        </authorList>
    </citation>
    <scope>NUCLEOTIDE SEQUENCE [LARGE SCALE GENOMIC DNA]</scope>
    <source>
        <strain evidence="3">TF05-5AC</strain>
    </source>
</reference>
<organism evidence="3 4">
    <name type="scientific">Eisenbergiella massiliensis</name>
    <dbReference type="NCBI Taxonomy" id="1720294"/>
    <lineage>
        <taxon>Bacteria</taxon>
        <taxon>Bacillati</taxon>
        <taxon>Bacillota</taxon>
        <taxon>Clostridia</taxon>
        <taxon>Lachnospirales</taxon>
        <taxon>Lachnospiraceae</taxon>
        <taxon>Eisenbergiella</taxon>
    </lineage>
</organism>
<keyword evidence="4" id="KW-1185">Reference proteome</keyword>
<dbReference type="InterPro" id="IPR013094">
    <property type="entry name" value="AB_hydrolase_3"/>
</dbReference>
<name>A0A3E3I7I0_9FIRM</name>
<dbReference type="GO" id="GO:0016787">
    <property type="term" value="F:hydrolase activity"/>
    <property type="evidence" value="ECO:0007669"/>
    <property type="project" value="UniProtKB-KW"/>
</dbReference>
<dbReference type="GeneID" id="97986683"/>
<protein>
    <submittedName>
        <fullName evidence="3">Alpha/beta hydrolase</fullName>
    </submittedName>
</protein>